<feature type="region of interest" description="Disordered" evidence="2">
    <location>
        <begin position="504"/>
        <end position="525"/>
    </location>
</feature>
<dbReference type="InterPro" id="IPR018034">
    <property type="entry name" value="Kri1"/>
</dbReference>
<protein>
    <recommendedName>
        <fullName evidence="3">Kri1-like C-terminal domain-containing protein</fullName>
    </recommendedName>
</protein>
<keyword evidence="5" id="KW-1185">Reference proteome</keyword>
<dbReference type="Pfam" id="PF12936">
    <property type="entry name" value="Kri1_C"/>
    <property type="match status" value="1"/>
</dbReference>
<dbReference type="Proteomes" id="UP000092321">
    <property type="component" value="Unassembled WGS sequence"/>
</dbReference>
<dbReference type="EMBL" id="LXPE01000571">
    <property type="protein sequence ID" value="OBA22647.1"/>
    <property type="molecule type" value="Genomic_DNA"/>
</dbReference>
<dbReference type="PANTHER" id="PTHR14490:SF5">
    <property type="entry name" value="PROTEIN KRI1 HOMOLOG"/>
    <property type="match status" value="1"/>
</dbReference>
<feature type="region of interest" description="Disordered" evidence="2">
    <location>
        <begin position="1"/>
        <end position="42"/>
    </location>
</feature>
<dbReference type="PANTHER" id="PTHR14490">
    <property type="entry name" value="ZINC FINGER, ZZ TYPE"/>
    <property type="match status" value="1"/>
</dbReference>
<dbReference type="OrthoDB" id="10252032at2759"/>
<dbReference type="InterPro" id="IPR024626">
    <property type="entry name" value="Kri1-like_C"/>
</dbReference>
<evidence type="ECO:0000256" key="1">
    <source>
        <dbReference type="ARBA" id="ARBA00007473"/>
    </source>
</evidence>
<dbReference type="GO" id="GO:0000447">
    <property type="term" value="P:endonucleolytic cleavage in ITS1 to separate SSU-rRNA from 5.8S rRNA and LSU-rRNA from tricistronic rRNA transcript (SSU-rRNA, 5.8S rRNA, LSU-rRNA)"/>
    <property type="evidence" value="ECO:0007669"/>
    <property type="project" value="TreeGrafter"/>
</dbReference>
<feature type="region of interest" description="Disordered" evidence="2">
    <location>
        <begin position="99"/>
        <end position="124"/>
    </location>
</feature>
<accession>A0A1B7T1P4</accession>
<comment type="similarity">
    <text evidence="1">Belongs to the KRI1 family.</text>
</comment>
<dbReference type="Pfam" id="PF05178">
    <property type="entry name" value="Kri1"/>
    <property type="match status" value="1"/>
</dbReference>
<feature type="region of interest" description="Disordered" evidence="2">
    <location>
        <begin position="255"/>
        <end position="277"/>
    </location>
</feature>
<evidence type="ECO:0000256" key="2">
    <source>
        <dbReference type="SAM" id="MobiDB-lite"/>
    </source>
</evidence>
<dbReference type="GO" id="GO:0030686">
    <property type="term" value="C:90S preribosome"/>
    <property type="evidence" value="ECO:0007669"/>
    <property type="project" value="TreeGrafter"/>
</dbReference>
<name>A0A1B7T1P4_9ASCO</name>
<evidence type="ECO:0000313" key="5">
    <source>
        <dbReference type="Proteomes" id="UP000092321"/>
    </source>
</evidence>
<feature type="domain" description="Kri1-like C-terminal" evidence="3">
    <location>
        <begin position="409"/>
        <end position="499"/>
    </location>
</feature>
<feature type="compositionally biased region" description="Basic and acidic residues" evidence="2">
    <location>
        <begin position="10"/>
        <end position="22"/>
    </location>
</feature>
<dbReference type="AlphaFoldDB" id="A0A1B7T1P4"/>
<gene>
    <name evidence="4" type="ORF">HANVADRAFT_4615</name>
</gene>
<organism evidence="4 5">
    <name type="scientific">Hanseniaspora valbyensis NRRL Y-1626</name>
    <dbReference type="NCBI Taxonomy" id="766949"/>
    <lineage>
        <taxon>Eukaryota</taxon>
        <taxon>Fungi</taxon>
        <taxon>Dikarya</taxon>
        <taxon>Ascomycota</taxon>
        <taxon>Saccharomycotina</taxon>
        <taxon>Saccharomycetes</taxon>
        <taxon>Saccharomycodales</taxon>
        <taxon>Saccharomycodaceae</taxon>
        <taxon>Hanseniaspora</taxon>
    </lineage>
</organism>
<comment type="caution">
    <text evidence="4">The sequence shown here is derived from an EMBL/GenBank/DDBJ whole genome shotgun (WGS) entry which is preliminary data.</text>
</comment>
<dbReference type="GO" id="GO:0005730">
    <property type="term" value="C:nucleolus"/>
    <property type="evidence" value="ECO:0007669"/>
    <property type="project" value="TreeGrafter"/>
</dbReference>
<evidence type="ECO:0000313" key="4">
    <source>
        <dbReference type="EMBL" id="OBA22647.1"/>
    </source>
</evidence>
<reference evidence="5" key="1">
    <citation type="journal article" date="2016" name="Proc. Natl. Acad. Sci. U.S.A.">
        <title>Comparative genomics of biotechnologically important yeasts.</title>
        <authorList>
            <person name="Riley R."/>
            <person name="Haridas S."/>
            <person name="Wolfe K.H."/>
            <person name="Lopes M.R."/>
            <person name="Hittinger C.T."/>
            <person name="Goeker M."/>
            <person name="Salamov A.A."/>
            <person name="Wisecaver J.H."/>
            <person name="Long T.M."/>
            <person name="Calvey C.H."/>
            <person name="Aerts A.L."/>
            <person name="Barry K.W."/>
            <person name="Choi C."/>
            <person name="Clum A."/>
            <person name="Coughlan A.Y."/>
            <person name="Deshpande S."/>
            <person name="Douglass A.P."/>
            <person name="Hanson S.J."/>
            <person name="Klenk H.-P."/>
            <person name="LaButti K.M."/>
            <person name="Lapidus A."/>
            <person name="Lindquist E.A."/>
            <person name="Lipzen A.M."/>
            <person name="Meier-Kolthoff J.P."/>
            <person name="Ohm R.A."/>
            <person name="Otillar R.P."/>
            <person name="Pangilinan J.L."/>
            <person name="Peng Y."/>
            <person name="Rokas A."/>
            <person name="Rosa C.A."/>
            <person name="Scheuner C."/>
            <person name="Sibirny A.A."/>
            <person name="Slot J.C."/>
            <person name="Stielow J.B."/>
            <person name="Sun H."/>
            <person name="Kurtzman C.P."/>
            <person name="Blackwell M."/>
            <person name="Grigoriev I.V."/>
            <person name="Jeffries T.W."/>
        </authorList>
    </citation>
    <scope>NUCLEOTIDE SEQUENCE [LARGE SCALE GENOMIC DNA]</scope>
    <source>
        <strain evidence="5">NRRL Y-1626</strain>
    </source>
</reference>
<evidence type="ECO:0000259" key="3">
    <source>
        <dbReference type="Pfam" id="PF12936"/>
    </source>
</evidence>
<feature type="compositionally biased region" description="Basic and acidic residues" evidence="2">
    <location>
        <begin position="267"/>
        <end position="277"/>
    </location>
</feature>
<sequence length="525" mass="62249">MARRSNKNKKTFEEQDQKKEEYISSESSSSEEEDDHGDLINEKVDDDIAKVMSLLKNNEIDKLLDKENQFFKDEHFKLEKKTVDKPLYLKDYQRELLLKQNEEEEEKPFKTYQEEQDDQKKEILDEINAEISDANKSDDDDEDFFVKKEKKTSIKPITDVLPDVEEADSDEEKKDEFLQQFLNKQAWIPKIINEKGEITVARETNALKEMEPIQDDDDEFDEAAEKFENAYNFRYEDPNSVEVVSYARQQATLRRDQLSSRQKKRLAQKEEKVKESNQVEQELNKTVTKMSNQMKDIIVAIEKEYGKKIDEAMLSKLSDLLIDGEFDMNDWDGLVNELFNEDFYNEEGQQEIPEGMEGEFAEEVVEEGEEKFVAETKKVSKKKQKQLEKDLAKKNAAKLDNIIEGTLESKKLNIMDTIKAPEERGRSKKQDKEIKFKYREVSPNSFGLEIREIFLAEDENLNEFMPIRNFTNYKKKEEIQRERKKMLKNGRRLKTWREKHPLNFDIEELQQEDNRDKKKHKKSKK</sequence>
<proteinExistence type="inferred from homology"/>